<evidence type="ECO:0000313" key="4">
    <source>
        <dbReference type="Proteomes" id="UP000767291"/>
    </source>
</evidence>
<feature type="transmembrane region" description="Helical" evidence="1">
    <location>
        <begin position="406"/>
        <end position="428"/>
    </location>
</feature>
<keyword evidence="2" id="KW-0732">Signal</keyword>
<reference evidence="3 4" key="1">
    <citation type="submission" date="2021-03" db="EMBL/GenBank/DDBJ databases">
        <title>Genomic Encyclopedia of Type Strains, Phase IV (KMG-IV): sequencing the most valuable type-strain genomes for metagenomic binning, comparative biology and taxonomic classification.</title>
        <authorList>
            <person name="Goeker M."/>
        </authorList>
    </citation>
    <scope>NUCLEOTIDE SEQUENCE [LARGE SCALE GENOMIC DNA]</scope>
    <source>
        <strain evidence="3 4">DSM 1289</strain>
    </source>
</reference>
<protein>
    <recommendedName>
        <fullName evidence="5">Alkaline phosphatase-like protein</fullName>
    </recommendedName>
</protein>
<name>A0ABS4E9C8_9FIRM</name>
<comment type="caution">
    <text evidence="3">The sequence shown here is derived from an EMBL/GenBank/DDBJ whole genome shotgun (WGS) entry which is preliminary data.</text>
</comment>
<feature type="transmembrane region" description="Helical" evidence="1">
    <location>
        <begin position="434"/>
        <end position="455"/>
    </location>
</feature>
<gene>
    <name evidence="3" type="ORF">J2Z43_000908</name>
</gene>
<keyword evidence="1" id="KW-0472">Membrane</keyword>
<feature type="transmembrane region" description="Helical" evidence="1">
    <location>
        <begin position="530"/>
        <end position="548"/>
    </location>
</feature>
<feature type="transmembrane region" description="Helical" evidence="1">
    <location>
        <begin position="670"/>
        <end position="689"/>
    </location>
</feature>
<keyword evidence="4" id="KW-1185">Reference proteome</keyword>
<organism evidence="3 4">
    <name type="scientific">Metaclostridioides mangenotii</name>
    <dbReference type="NCBI Taxonomy" id="1540"/>
    <lineage>
        <taxon>Bacteria</taxon>
        <taxon>Bacillati</taxon>
        <taxon>Bacillota</taxon>
        <taxon>Clostridia</taxon>
        <taxon>Peptostreptococcales</taxon>
        <taxon>Peptostreptococcaceae</taxon>
        <taxon>Metaclostridioides</taxon>
    </lineage>
</organism>
<accession>A0ABS4E9C8</accession>
<dbReference type="Proteomes" id="UP000767291">
    <property type="component" value="Unassembled WGS sequence"/>
</dbReference>
<feature type="transmembrane region" description="Helical" evidence="1">
    <location>
        <begin position="695"/>
        <end position="719"/>
    </location>
</feature>
<feature type="transmembrane region" description="Helical" evidence="1">
    <location>
        <begin position="462"/>
        <end position="484"/>
    </location>
</feature>
<keyword evidence="1" id="KW-1133">Transmembrane helix</keyword>
<dbReference type="RefSeq" id="WP_209456019.1">
    <property type="nucleotide sequence ID" value="NZ_BAAACS010000012.1"/>
</dbReference>
<dbReference type="EMBL" id="JAGGJX010000001">
    <property type="protein sequence ID" value="MBP1854518.1"/>
    <property type="molecule type" value="Genomic_DNA"/>
</dbReference>
<feature type="transmembrane region" description="Helical" evidence="1">
    <location>
        <begin position="373"/>
        <end position="394"/>
    </location>
</feature>
<feature type="transmembrane region" description="Helical" evidence="1">
    <location>
        <begin position="504"/>
        <end position="523"/>
    </location>
</feature>
<sequence length="727" mass="80342">MKKKIVSLMAVVMILLVTATQYGFAEEKGKVVFINMNRTNLVSMRKVPTLKKELDNRGYIALMNIRGDKGTNDRRSYASMGAGGRANVTKDEDVINFGNVSKENAKIFEAATGKKAKGINYLNVNRSINDNFENGEFGSTLGKMGQTLSDNNLKTAVIGNSDTLENGETVKNRDLCLLAMDEYGRIDMGNVDDINIKDTSMPYGISTDYEKLTNETKEYYSKSDALFVDLGDAYRLDAYKGSLNEDTYESMRKNVDEKIDNYLKEVFNMVGENDVVYVVSGFPSNLDYKNKRRLSPVVKFEGTGKGLLTSSTTRQNGIVANLDIGVDILDEFGIKSDSMVGRSFSNVDKEENVEYLLGEYEKIVSISNIRGTIINIFVSVVSVSWIIGTVAILFRNRFRHKEKVFNVLKELIKLGIIMPLSFMIAPLMNFKTPMGILLGIFAVALGLYVIGRVFIKDDLKHMGFFAGVTIALIVIDSMFGTFMMKNNIMSYDAIVGARYYGVGNEYEGVTIASAIFALSVLMNYKKIPKWSVIVISLIILITSAYPSMGANVGGAISECVAYLLFILLIYDVKIDFKKIILLGLSAVVVVAVFAFLDIKTGSGSHLGAFVQQIMVNGPGEIIQTFVRKIQMNVKLAQTSVWVNILLAGIAIIAVLIFRPSKHFKKVMVDYPIIFKGFISSMVGCIITLLVNDSGIVAAATASIYILIPIVIISINMIIFNKENISKM</sequence>
<proteinExistence type="predicted"/>
<keyword evidence="1" id="KW-0812">Transmembrane</keyword>
<evidence type="ECO:0000313" key="3">
    <source>
        <dbReference type="EMBL" id="MBP1854518.1"/>
    </source>
</evidence>
<feature type="transmembrane region" description="Helical" evidence="1">
    <location>
        <begin position="640"/>
        <end position="658"/>
    </location>
</feature>
<feature type="transmembrane region" description="Helical" evidence="1">
    <location>
        <begin position="554"/>
        <end position="572"/>
    </location>
</feature>
<evidence type="ECO:0008006" key="5">
    <source>
        <dbReference type="Google" id="ProtNLM"/>
    </source>
</evidence>
<evidence type="ECO:0000256" key="1">
    <source>
        <dbReference type="SAM" id="Phobius"/>
    </source>
</evidence>
<feature type="signal peptide" evidence="2">
    <location>
        <begin position="1"/>
        <end position="25"/>
    </location>
</feature>
<evidence type="ECO:0000256" key="2">
    <source>
        <dbReference type="SAM" id="SignalP"/>
    </source>
</evidence>
<feature type="transmembrane region" description="Helical" evidence="1">
    <location>
        <begin position="579"/>
        <end position="596"/>
    </location>
</feature>
<feature type="chain" id="PRO_5047172480" description="Alkaline phosphatase-like protein" evidence="2">
    <location>
        <begin position="26"/>
        <end position="727"/>
    </location>
</feature>